<dbReference type="InterPro" id="IPR018062">
    <property type="entry name" value="HTH_AraC-typ_CS"/>
</dbReference>
<dbReference type="Proteomes" id="UP000028091">
    <property type="component" value="Unassembled WGS sequence"/>
</dbReference>
<evidence type="ECO:0000256" key="1">
    <source>
        <dbReference type="ARBA" id="ARBA00023015"/>
    </source>
</evidence>
<evidence type="ECO:0000259" key="4">
    <source>
        <dbReference type="PROSITE" id="PS01124"/>
    </source>
</evidence>
<dbReference type="PANTHER" id="PTHR43280">
    <property type="entry name" value="ARAC-FAMILY TRANSCRIPTIONAL REGULATOR"/>
    <property type="match status" value="1"/>
</dbReference>
<accession>A0A081L9A6</accession>
<evidence type="ECO:0000256" key="2">
    <source>
        <dbReference type="ARBA" id="ARBA00023125"/>
    </source>
</evidence>
<dbReference type="PANTHER" id="PTHR43280:SF2">
    <property type="entry name" value="HTH-TYPE TRANSCRIPTIONAL REGULATOR EXSA"/>
    <property type="match status" value="1"/>
</dbReference>
<dbReference type="Gene3D" id="3.40.50.1980">
    <property type="entry name" value="Nitrogenase molybdenum iron protein domain"/>
    <property type="match status" value="2"/>
</dbReference>
<dbReference type="SMART" id="SM00342">
    <property type="entry name" value="HTH_ARAC"/>
    <property type="match status" value="1"/>
</dbReference>
<dbReference type="Gene3D" id="1.10.10.60">
    <property type="entry name" value="Homeodomain-like"/>
    <property type="match status" value="2"/>
</dbReference>
<dbReference type="RefSeq" id="WP_034323113.1">
    <property type="nucleotide sequence ID" value="NZ_JOTP01000016.1"/>
</dbReference>
<dbReference type="OrthoDB" id="9799319at2"/>
<dbReference type="SUPFAM" id="SSF53807">
    <property type="entry name" value="Helical backbone' metal receptor"/>
    <property type="match status" value="1"/>
</dbReference>
<keyword evidence="1" id="KW-0805">Transcription regulation</keyword>
<dbReference type="InterPro" id="IPR009057">
    <property type="entry name" value="Homeodomain-like_sf"/>
</dbReference>
<feature type="domain" description="HTH araC/xylS-type" evidence="4">
    <location>
        <begin position="162"/>
        <end position="260"/>
    </location>
</feature>
<protein>
    <submittedName>
        <fullName evidence="6">ABC transporter substrate-binding protein</fullName>
    </submittedName>
</protein>
<dbReference type="PROSITE" id="PS50983">
    <property type="entry name" value="FE_B12_PBP"/>
    <property type="match status" value="1"/>
</dbReference>
<dbReference type="InterPro" id="IPR011051">
    <property type="entry name" value="RmlC_Cupin_sf"/>
</dbReference>
<dbReference type="GO" id="GO:0043565">
    <property type="term" value="F:sequence-specific DNA binding"/>
    <property type="evidence" value="ECO:0007669"/>
    <property type="project" value="InterPro"/>
</dbReference>
<gene>
    <name evidence="6" type="ORF">BA70_05620</name>
</gene>
<dbReference type="InterPro" id="IPR002491">
    <property type="entry name" value="ABC_transptr_periplasmic_BD"/>
</dbReference>
<dbReference type="EMBL" id="JOTP01000016">
    <property type="protein sequence ID" value="KEP25832.1"/>
    <property type="molecule type" value="Genomic_DNA"/>
</dbReference>
<dbReference type="eggNOG" id="COG4977">
    <property type="taxonomic scope" value="Bacteria"/>
</dbReference>
<dbReference type="Pfam" id="PF12833">
    <property type="entry name" value="HTH_18"/>
    <property type="match status" value="1"/>
</dbReference>
<dbReference type="Pfam" id="PF01497">
    <property type="entry name" value="Peripla_BP_2"/>
    <property type="match status" value="1"/>
</dbReference>
<dbReference type="InterPro" id="IPR018060">
    <property type="entry name" value="HTH_AraC"/>
</dbReference>
<proteinExistence type="predicted"/>
<dbReference type="SUPFAM" id="SSF46689">
    <property type="entry name" value="Homeodomain-like"/>
    <property type="match status" value="2"/>
</dbReference>
<dbReference type="AlphaFoldDB" id="A0A081L9A6"/>
<reference evidence="6 7" key="1">
    <citation type="submission" date="2012-09" db="EMBL/GenBank/DDBJ databases">
        <title>Genome Sequence of Bacillus sp. DW5-4.</title>
        <authorList>
            <person name="Lai Q."/>
            <person name="Liu Y."/>
            <person name="Shao Z."/>
        </authorList>
    </citation>
    <scope>NUCLEOTIDE SEQUENCE [LARGE SCALE GENOMIC DNA]</scope>
    <source>
        <strain evidence="6 7">DW5-4</strain>
    </source>
</reference>
<dbReference type="InterPro" id="IPR020449">
    <property type="entry name" value="Tscrpt_reg_AraC-type_HTH"/>
</dbReference>
<evidence type="ECO:0000256" key="3">
    <source>
        <dbReference type="ARBA" id="ARBA00023163"/>
    </source>
</evidence>
<keyword evidence="7" id="KW-1185">Reference proteome</keyword>
<evidence type="ECO:0000313" key="7">
    <source>
        <dbReference type="Proteomes" id="UP000028091"/>
    </source>
</evidence>
<sequence>MNAQMETMLHVKKKIQMCLKAKQTNRWQTKSPSVLTADGTVVIQLEGMEYELDGGDSLFIRSHIPVVIRSLSHQQVTVFAVSFEHYMLTNDADDELIYKINYDTLPDNGQVVMGSPVLFHHIKRLSDLSYSESSQVKLLKLVLQIFQQQNEKTTDADHYSIQMILQYIAEHYQQELTRKDLAHKMGFNESYFSTFFKKSVGMSVTDYIAQIRIDEAKKLLFKTDEQVQAIAQRVGYTDSLYFSRKFRQKTGRSPSQYRLSRQPKRIAAFQFVGSLLALGVKPICMEEDIALYSDVLQGQLSDVFVIHEHTPDDVLKDMNLDLILMPDYFYTNREWMKRMEKIAPVLVFPYSRLSPVEEVLCLGSLIGRSEEAKQWVERYEKQAQKERARLTPFLKKKETVALYEIRGHDKVYMWSFHARGAINLYKTLGVMPPEAIQEEVLKPDKHVVIPLERLADYAADHMFFIVAVRNGWYRHMDKRMKESDVLRNLPAVQNNTFYLLKLEEFRFGEGERAIEIMKRFSQFLIKE</sequence>
<dbReference type="GO" id="GO:0003700">
    <property type="term" value="F:DNA-binding transcription factor activity"/>
    <property type="evidence" value="ECO:0007669"/>
    <property type="project" value="InterPro"/>
</dbReference>
<dbReference type="PROSITE" id="PS00041">
    <property type="entry name" value="HTH_ARAC_FAMILY_1"/>
    <property type="match status" value="1"/>
</dbReference>
<evidence type="ECO:0000259" key="5">
    <source>
        <dbReference type="PROSITE" id="PS50983"/>
    </source>
</evidence>
<keyword evidence="2" id="KW-0238">DNA-binding</keyword>
<organism evidence="6 7">
    <name type="scientific">Bacillus zhangzhouensis</name>
    <dbReference type="NCBI Taxonomy" id="1178540"/>
    <lineage>
        <taxon>Bacteria</taxon>
        <taxon>Bacillati</taxon>
        <taxon>Bacillota</taxon>
        <taxon>Bacilli</taxon>
        <taxon>Bacillales</taxon>
        <taxon>Bacillaceae</taxon>
        <taxon>Bacillus</taxon>
    </lineage>
</organism>
<dbReference type="PROSITE" id="PS01124">
    <property type="entry name" value="HTH_ARAC_FAMILY_2"/>
    <property type="match status" value="1"/>
</dbReference>
<evidence type="ECO:0000313" key="6">
    <source>
        <dbReference type="EMBL" id="KEP25832.1"/>
    </source>
</evidence>
<feature type="domain" description="Fe/B12 periplasmic-binding" evidence="5">
    <location>
        <begin position="263"/>
        <end position="527"/>
    </location>
</feature>
<dbReference type="SUPFAM" id="SSF51182">
    <property type="entry name" value="RmlC-like cupins"/>
    <property type="match status" value="1"/>
</dbReference>
<keyword evidence="3" id="KW-0804">Transcription</keyword>
<comment type="caution">
    <text evidence="6">The sequence shown here is derived from an EMBL/GenBank/DDBJ whole genome shotgun (WGS) entry which is preliminary data.</text>
</comment>
<dbReference type="PRINTS" id="PR00032">
    <property type="entry name" value="HTHARAC"/>
</dbReference>
<name>A0A081L9A6_9BACI</name>
<dbReference type="eggNOG" id="COG0614">
    <property type="taxonomic scope" value="Bacteria"/>
</dbReference>